<feature type="compositionally biased region" description="Basic and acidic residues" evidence="1">
    <location>
        <begin position="113"/>
        <end position="125"/>
    </location>
</feature>
<dbReference type="PANTHER" id="PTHR37736">
    <property type="entry name" value="GLYCINE-RICH PROTEIN"/>
    <property type="match status" value="1"/>
</dbReference>
<feature type="region of interest" description="Disordered" evidence="1">
    <location>
        <begin position="386"/>
        <end position="419"/>
    </location>
</feature>
<feature type="region of interest" description="Disordered" evidence="1">
    <location>
        <begin position="83"/>
        <end position="125"/>
    </location>
</feature>
<evidence type="ECO:0000313" key="3">
    <source>
        <dbReference type="Proteomes" id="UP000596660"/>
    </source>
</evidence>
<sequence>MAATSTSSEPTSAAEGPVLSVMTKRLRALRKKLNRISQMEDSVAQGKTLNKEQQDVLRSKPAVVAVIDELDKLRAPLTTAVEEEHSLGIAASKTTPSSSPEEHQSPEVVGPEVEDHRSSENNDDNKEGVVKDLLYLMYFGSLFDVKPQGDFTSLMLTRTHERGCCLTYDYVTDDATDLLVERDLDLISALQGLMVSRPANSALSHQNALDMCVQHAQLWLNNSDQTIDPQSNITYAGLKEKLNKIMASDYFTATPQMKGPGEVAAAAAVGNFGSFQVPMHENMVPVKVPVHIEGSAEQYQDTEENLANYEDYGTREHQVGSAEEFQKEMLLKRTQPNGPKQNKDNYRLRKSMATEMWTSGSSSTFQEENGRGQYYDNYNPRNFYNKRGGRGGGGNGGNPYYNHSADQGNHAEANMGVAS</sequence>
<dbReference type="Proteomes" id="UP000596660">
    <property type="component" value="Unplaced"/>
</dbReference>
<dbReference type="AlphaFoldDB" id="A0A803MB11"/>
<protein>
    <recommendedName>
        <fullName evidence="4">Glycine-rich protein</fullName>
    </recommendedName>
</protein>
<reference evidence="2" key="1">
    <citation type="journal article" date="2017" name="Nature">
        <title>The genome of Chenopodium quinoa.</title>
        <authorList>
            <person name="Jarvis D.E."/>
            <person name="Ho Y.S."/>
            <person name="Lightfoot D.J."/>
            <person name="Schmoeckel S.M."/>
            <person name="Li B."/>
            <person name="Borm T.J.A."/>
            <person name="Ohyanagi H."/>
            <person name="Mineta K."/>
            <person name="Michell C.T."/>
            <person name="Saber N."/>
            <person name="Kharbatia N.M."/>
            <person name="Rupper R.R."/>
            <person name="Sharp A.R."/>
            <person name="Dally N."/>
            <person name="Boughton B.A."/>
            <person name="Woo Y.H."/>
            <person name="Gao G."/>
            <person name="Schijlen E.G.W.M."/>
            <person name="Guo X."/>
            <person name="Momin A.A."/>
            <person name="Negrao S."/>
            <person name="Al-Babili S."/>
            <person name="Gehring C."/>
            <person name="Roessner U."/>
            <person name="Jung C."/>
            <person name="Murphy K."/>
            <person name="Arold S.T."/>
            <person name="Gojobori T."/>
            <person name="van der Linden C.G."/>
            <person name="van Loo E.N."/>
            <person name="Jellen E.N."/>
            <person name="Maughan P.J."/>
            <person name="Tester M."/>
        </authorList>
    </citation>
    <scope>NUCLEOTIDE SEQUENCE [LARGE SCALE GENOMIC DNA]</scope>
    <source>
        <strain evidence="2">cv. PI 614886</strain>
    </source>
</reference>
<evidence type="ECO:0000256" key="1">
    <source>
        <dbReference type="SAM" id="MobiDB-lite"/>
    </source>
</evidence>
<reference evidence="2" key="2">
    <citation type="submission" date="2021-03" db="UniProtKB">
        <authorList>
            <consortium name="EnsemblPlants"/>
        </authorList>
    </citation>
    <scope>IDENTIFICATION</scope>
</reference>
<name>A0A803MB11_CHEQI</name>
<dbReference type="PANTHER" id="PTHR37736:SF1">
    <property type="entry name" value="GLYCINE-RICH PROTEIN"/>
    <property type="match status" value="1"/>
</dbReference>
<dbReference type="OMA" id="AMHERAC"/>
<dbReference type="Gramene" id="AUR62026278-RA">
    <property type="protein sequence ID" value="AUR62026278-RA:cds"/>
    <property type="gene ID" value="AUR62026278"/>
</dbReference>
<organism evidence="2 3">
    <name type="scientific">Chenopodium quinoa</name>
    <name type="common">Quinoa</name>
    <dbReference type="NCBI Taxonomy" id="63459"/>
    <lineage>
        <taxon>Eukaryota</taxon>
        <taxon>Viridiplantae</taxon>
        <taxon>Streptophyta</taxon>
        <taxon>Embryophyta</taxon>
        <taxon>Tracheophyta</taxon>
        <taxon>Spermatophyta</taxon>
        <taxon>Magnoliopsida</taxon>
        <taxon>eudicotyledons</taxon>
        <taxon>Gunneridae</taxon>
        <taxon>Pentapetalae</taxon>
        <taxon>Caryophyllales</taxon>
        <taxon>Chenopodiaceae</taxon>
        <taxon>Chenopodioideae</taxon>
        <taxon>Atripliceae</taxon>
        <taxon>Chenopodium</taxon>
    </lineage>
</organism>
<proteinExistence type="predicted"/>
<keyword evidence="3" id="KW-1185">Reference proteome</keyword>
<evidence type="ECO:0000313" key="2">
    <source>
        <dbReference type="EnsemblPlants" id="AUR62026278-RA:cds"/>
    </source>
</evidence>
<accession>A0A803MB11</accession>
<evidence type="ECO:0008006" key="4">
    <source>
        <dbReference type="Google" id="ProtNLM"/>
    </source>
</evidence>
<dbReference type="EnsemblPlants" id="AUR62026278-RA">
    <property type="protein sequence ID" value="AUR62026278-RA:cds"/>
    <property type="gene ID" value="AUR62026278"/>
</dbReference>